<evidence type="ECO:0000256" key="14">
    <source>
        <dbReference type="SAM" id="SignalP"/>
    </source>
</evidence>
<keyword evidence="5 13" id="KW-0812">Transmembrane</keyword>
<comment type="subcellular location">
    <subcellularLocation>
        <location evidence="13">Cell membrane</location>
        <topology evidence="13">Single-pass type I membrane protein</topology>
    </subcellularLocation>
    <subcellularLocation>
        <location evidence="2">Membrane</location>
        <topology evidence="2">Single-pass type I membrane protein</topology>
    </subcellularLocation>
</comment>
<dbReference type="PROSITE" id="PS51257">
    <property type="entry name" value="PROKAR_LIPOPROTEIN"/>
    <property type="match status" value="1"/>
</dbReference>
<proteinExistence type="inferred from homology"/>
<evidence type="ECO:0000256" key="13">
    <source>
        <dbReference type="RuleBase" id="RU369069"/>
    </source>
</evidence>
<keyword evidence="13" id="KW-0879">Wnt signaling pathway</keyword>
<dbReference type="WBParaSite" id="MhA1_Contig1759.frz3.fgene1">
    <property type="protein sequence ID" value="MhA1_Contig1759.frz3.fgene1"/>
    <property type="gene ID" value="MhA1_Contig1759.frz3.fgene1"/>
</dbReference>
<feature type="transmembrane region" description="Helical" evidence="13">
    <location>
        <begin position="446"/>
        <end position="470"/>
    </location>
</feature>
<dbReference type="OMA" id="KECFETE"/>
<evidence type="ECO:0000256" key="7">
    <source>
        <dbReference type="ARBA" id="ARBA00022729"/>
    </source>
</evidence>
<dbReference type="Pfam" id="PF01963">
    <property type="entry name" value="TraB_PrgY_gumN"/>
    <property type="match status" value="1"/>
</dbReference>
<keyword evidence="15" id="KW-1185">Reference proteome</keyword>
<dbReference type="InterPro" id="IPR040230">
    <property type="entry name" value="TIKI1/2-like"/>
</dbReference>
<evidence type="ECO:0000256" key="9">
    <source>
        <dbReference type="ARBA" id="ARBA00022989"/>
    </source>
</evidence>
<evidence type="ECO:0000256" key="3">
    <source>
        <dbReference type="ARBA" id="ARBA00008261"/>
    </source>
</evidence>
<evidence type="ECO:0000313" key="16">
    <source>
        <dbReference type="WBParaSite" id="MhA1_Contig1759.frz3.fgene1"/>
    </source>
</evidence>
<dbReference type="InterPro" id="IPR002816">
    <property type="entry name" value="TraB/PrgY/GumN_fam"/>
</dbReference>
<keyword evidence="9 13" id="KW-1133">Transmembrane helix</keyword>
<dbReference type="PANTHER" id="PTHR31120:SF6">
    <property type="entry name" value="METALLOPROTEASE TIKI HOMOLOG"/>
    <property type="match status" value="1"/>
</dbReference>
<evidence type="ECO:0000256" key="12">
    <source>
        <dbReference type="ARBA" id="ARBA00023180"/>
    </source>
</evidence>
<dbReference type="GO" id="GO:0005886">
    <property type="term" value="C:plasma membrane"/>
    <property type="evidence" value="ECO:0007669"/>
    <property type="project" value="UniProtKB-SubCell"/>
</dbReference>
<comment type="cofactor">
    <cofactor evidence="1">
        <name>Co(2+)</name>
        <dbReference type="ChEBI" id="CHEBI:48828"/>
    </cofactor>
</comment>
<dbReference type="Proteomes" id="UP000095281">
    <property type="component" value="Unplaced"/>
</dbReference>
<keyword evidence="13" id="KW-1003">Cell membrane</keyword>
<keyword evidence="6 13" id="KW-0479">Metal-binding</keyword>
<feature type="chain" id="PRO_5009315625" description="Metalloprotease TIKI homolog" evidence="14">
    <location>
        <begin position="18"/>
        <end position="531"/>
    </location>
</feature>
<evidence type="ECO:0000256" key="4">
    <source>
        <dbReference type="ARBA" id="ARBA00022670"/>
    </source>
</evidence>
<keyword evidence="10 13" id="KW-0482">Metalloprotease</keyword>
<evidence type="ECO:0000256" key="8">
    <source>
        <dbReference type="ARBA" id="ARBA00022801"/>
    </source>
</evidence>
<name>A0A1I8BB88_MELHA</name>
<evidence type="ECO:0000313" key="15">
    <source>
        <dbReference type="Proteomes" id="UP000095281"/>
    </source>
</evidence>
<dbReference type="GO" id="GO:0016055">
    <property type="term" value="P:Wnt signaling pathway"/>
    <property type="evidence" value="ECO:0007669"/>
    <property type="project" value="UniProtKB-KW"/>
</dbReference>
<evidence type="ECO:0000256" key="1">
    <source>
        <dbReference type="ARBA" id="ARBA00001941"/>
    </source>
</evidence>
<comment type="cofactor">
    <cofactor evidence="13">
        <name>Mn(2+)</name>
        <dbReference type="ChEBI" id="CHEBI:29035"/>
    </cofactor>
    <cofactor evidence="13">
        <name>Co(2+)</name>
        <dbReference type="ChEBI" id="CHEBI:48828"/>
    </cofactor>
    <text evidence="13">Divalent metal cations. Mn(2+) or Co(2+).</text>
</comment>
<protein>
    <recommendedName>
        <fullName evidence="13">Metalloprotease TIKI homolog</fullName>
        <ecNumber evidence="13">3.4.-.-</ecNumber>
    </recommendedName>
</protein>
<sequence>MTLKIFLFYYLTFCLQAYIISNPLSQSCRNLINSTGETYFWSIRPPNESENKSNESNQSKSYLFGSLHVSWNLIWDFVPSLVKAVMLNKTEIAVFEHDLLNHTNLKNIFNCLDNTESDRQAQNLLSEELIVLIEKAIELQASSGLVSLGPLSQISVRKMPPDWIYISLLELVQQHEMISLKGIPLLTLDYYMQAQMFNSGRILLQNIENFEDYGKCPMVLPSIGETDLSNALQIMLKVLEKVQDMNTKQTIASTRIQLYKCGLLDNLLHLRNKQWANQIDELINKQHNKTFLFTFSVDHFIGNYNLLDLLRERGYQIEQVIKTPKDDQPIQNQINKTKINENKYEQNLIEENIKNQNETLNNNLNEIKINETLENSKINNETKLNDIFKLNEYKIKNNSTNKLMKTTTTFVVNKNYPHLSNYTNSSKNTTFYHFFTWNNIKTNKTFFVVIASVTANILLLIILVLCSKFYTWKRRSDKYRVKEKRSSIRTKECFETEENEDSEKFIILGKNDVKYIVNGNINSCQDQKSLN</sequence>
<keyword evidence="11 13" id="KW-0472">Membrane</keyword>
<keyword evidence="12" id="KW-0325">Glycoprotein</keyword>
<evidence type="ECO:0000256" key="6">
    <source>
        <dbReference type="ARBA" id="ARBA00022723"/>
    </source>
</evidence>
<organism evidence="15 16">
    <name type="scientific">Meloidogyne hapla</name>
    <name type="common">Root-knot nematode worm</name>
    <dbReference type="NCBI Taxonomy" id="6305"/>
    <lineage>
        <taxon>Eukaryota</taxon>
        <taxon>Metazoa</taxon>
        <taxon>Ecdysozoa</taxon>
        <taxon>Nematoda</taxon>
        <taxon>Chromadorea</taxon>
        <taxon>Rhabditida</taxon>
        <taxon>Tylenchina</taxon>
        <taxon>Tylenchomorpha</taxon>
        <taxon>Tylenchoidea</taxon>
        <taxon>Meloidogynidae</taxon>
        <taxon>Meloidogyninae</taxon>
        <taxon>Meloidogyne</taxon>
    </lineage>
</organism>
<keyword evidence="8 13" id="KW-0378">Hydrolase</keyword>
<evidence type="ECO:0000256" key="11">
    <source>
        <dbReference type="ARBA" id="ARBA00023136"/>
    </source>
</evidence>
<evidence type="ECO:0000256" key="10">
    <source>
        <dbReference type="ARBA" id="ARBA00023049"/>
    </source>
</evidence>
<dbReference type="GO" id="GO:0030178">
    <property type="term" value="P:negative regulation of Wnt signaling pathway"/>
    <property type="evidence" value="ECO:0007669"/>
    <property type="project" value="UniProtKB-UniRule"/>
</dbReference>
<comment type="similarity">
    <text evidence="3 13">Belongs to the TIKI family.</text>
</comment>
<dbReference type="EC" id="3.4.-.-" evidence="13"/>
<dbReference type="AlphaFoldDB" id="A0A1I8BB88"/>
<evidence type="ECO:0000256" key="5">
    <source>
        <dbReference type="ARBA" id="ARBA00022692"/>
    </source>
</evidence>
<feature type="signal peptide" evidence="14">
    <location>
        <begin position="1"/>
        <end position="17"/>
    </location>
</feature>
<evidence type="ECO:0000256" key="2">
    <source>
        <dbReference type="ARBA" id="ARBA00004479"/>
    </source>
</evidence>
<accession>A0A1I8BB88</accession>
<dbReference type="CDD" id="cd14789">
    <property type="entry name" value="Tiki"/>
    <property type="match status" value="1"/>
</dbReference>
<dbReference type="GO" id="GO:0006508">
    <property type="term" value="P:proteolysis"/>
    <property type="evidence" value="ECO:0007669"/>
    <property type="project" value="UniProtKB-KW"/>
</dbReference>
<dbReference type="GO" id="GO:0004222">
    <property type="term" value="F:metalloendopeptidase activity"/>
    <property type="evidence" value="ECO:0007669"/>
    <property type="project" value="UniProtKB-UniRule"/>
</dbReference>
<keyword evidence="7 13" id="KW-0732">Signal</keyword>
<dbReference type="GO" id="GO:0046872">
    <property type="term" value="F:metal ion binding"/>
    <property type="evidence" value="ECO:0007669"/>
    <property type="project" value="UniProtKB-UniRule"/>
</dbReference>
<comment type="function">
    <text evidence="13">Metalloprotease that acts as a negative regulator of the Wnt signaling pathway.</text>
</comment>
<dbReference type="PANTHER" id="PTHR31120">
    <property type="entry name" value="METALLOPROTEASE TIKI"/>
    <property type="match status" value="1"/>
</dbReference>
<keyword evidence="4 13" id="KW-0645">Protease</keyword>
<reference evidence="16" key="1">
    <citation type="submission" date="2016-11" db="UniProtKB">
        <authorList>
            <consortium name="WormBaseParasite"/>
        </authorList>
    </citation>
    <scope>IDENTIFICATION</scope>
</reference>